<evidence type="ECO:0000256" key="6">
    <source>
        <dbReference type="ARBA" id="ARBA00093546"/>
    </source>
</evidence>
<accession>A0ABR3FKF4</accession>
<evidence type="ECO:0000256" key="4">
    <source>
        <dbReference type="ARBA" id="ARBA00022525"/>
    </source>
</evidence>
<keyword evidence="4 7" id="KW-0964">Secreted</keyword>
<comment type="similarity">
    <text evidence="2 7">Belongs to the fungal hydrophobin family.</text>
</comment>
<name>A0ABR3FKF4_9AGAR</name>
<dbReference type="InterPro" id="IPR001338">
    <property type="entry name" value="Class_I_Hydrophobin"/>
</dbReference>
<evidence type="ECO:0000313" key="8">
    <source>
        <dbReference type="EMBL" id="KAL0575788.1"/>
    </source>
</evidence>
<evidence type="ECO:0000256" key="2">
    <source>
        <dbReference type="ARBA" id="ARBA00010446"/>
    </source>
</evidence>
<comment type="subunit">
    <text evidence="6">Self-assembles to form functional amyloid fibrils called rodlets. Self-assembly into fibrillar rodlets occurs spontaneously at hydrophobic:hydrophilic interfaces and the rodlets further associate laterally to form amphipathic monolayers.</text>
</comment>
<gene>
    <name evidence="8" type="ORF">V5O48_006186</name>
</gene>
<keyword evidence="7" id="KW-0732">Signal</keyword>
<dbReference type="Proteomes" id="UP001465976">
    <property type="component" value="Unassembled WGS sequence"/>
</dbReference>
<feature type="chain" id="PRO_5044985170" description="Hydrophobin" evidence="7">
    <location>
        <begin position="22"/>
        <end position="105"/>
    </location>
</feature>
<evidence type="ECO:0000256" key="5">
    <source>
        <dbReference type="ARBA" id="ARBA00023157"/>
    </source>
</evidence>
<keyword evidence="3 7" id="KW-0134">Cell wall</keyword>
<protein>
    <recommendedName>
        <fullName evidence="7">Hydrophobin</fullName>
    </recommendedName>
</protein>
<comment type="subcellular location">
    <subcellularLocation>
        <location evidence="1 7">Secreted</location>
        <location evidence="1 7">Cell wall</location>
    </subcellularLocation>
</comment>
<dbReference type="CDD" id="cd23507">
    <property type="entry name" value="hydrophobin_I"/>
    <property type="match status" value="1"/>
</dbReference>
<dbReference type="EMBL" id="JBAHYK010000274">
    <property type="protein sequence ID" value="KAL0575788.1"/>
    <property type="molecule type" value="Genomic_DNA"/>
</dbReference>
<proteinExistence type="inferred from homology"/>
<sequence>MFSRLAIVTFLTSALFVAAQGDVCSSGTVQCCNSVQAANSPDVQKAIAGLVGAVVGDVTAQVGLSCTPVSVLGKGGNKCTSQTACCVGNEFEGGRVVMGCNNISL</sequence>
<comment type="caution">
    <text evidence="8">The sequence shown here is derived from an EMBL/GenBank/DDBJ whole genome shotgun (WGS) entry which is preliminary data.</text>
</comment>
<organism evidence="8 9">
    <name type="scientific">Marasmius crinis-equi</name>
    <dbReference type="NCBI Taxonomy" id="585013"/>
    <lineage>
        <taxon>Eukaryota</taxon>
        <taxon>Fungi</taxon>
        <taxon>Dikarya</taxon>
        <taxon>Basidiomycota</taxon>
        <taxon>Agaricomycotina</taxon>
        <taxon>Agaricomycetes</taxon>
        <taxon>Agaricomycetidae</taxon>
        <taxon>Agaricales</taxon>
        <taxon>Marasmiineae</taxon>
        <taxon>Marasmiaceae</taxon>
        <taxon>Marasmius</taxon>
    </lineage>
</organism>
<evidence type="ECO:0000313" key="9">
    <source>
        <dbReference type="Proteomes" id="UP001465976"/>
    </source>
</evidence>
<keyword evidence="9" id="KW-1185">Reference proteome</keyword>
<feature type="signal peptide" evidence="7">
    <location>
        <begin position="1"/>
        <end position="21"/>
    </location>
</feature>
<keyword evidence="5 7" id="KW-1015">Disulfide bond</keyword>
<evidence type="ECO:0000256" key="3">
    <source>
        <dbReference type="ARBA" id="ARBA00022512"/>
    </source>
</evidence>
<dbReference type="Pfam" id="PF01185">
    <property type="entry name" value="Hydrophobin"/>
    <property type="match status" value="1"/>
</dbReference>
<reference evidence="8 9" key="1">
    <citation type="submission" date="2024-02" db="EMBL/GenBank/DDBJ databases">
        <title>A draft genome for the cacao thread blight pathogen Marasmius crinis-equi.</title>
        <authorList>
            <person name="Cohen S.P."/>
            <person name="Baruah I.K."/>
            <person name="Amoako-Attah I."/>
            <person name="Bukari Y."/>
            <person name="Meinhardt L.W."/>
            <person name="Bailey B.A."/>
        </authorList>
    </citation>
    <scope>NUCLEOTIDE SEQUENCE [LARGE SCALE GENOMIC DNA]</scope>
    <source>
        <strain evidence="8 9">GH-76</strain>
    </source>
</reference>
<evidence type="ECO:0000256" key="7">
    <source>
        <dbReference type="RuleBase" id="RU365009"/>
    </source>
</evidence>
<dbReference type="SMART" id="SM00075">
    <property type="entry name" value="HYDRO"/>
    <property type="match status" value="1"/>
</dbReference>
<evidence type="ECO:0000256" key="1">
    <source>
        <dbReference type="ARBA" id="ARBA00004191"/>
    </source>
</evidence>